<dbReference type="Proteomes" id="UP000314986">
    <property type="component" value="Unassembled WGS sequence"/>
</dbReference>
<feature type="compositionally biased region" description="Low complexity" evidence="8">
    <location>
        <begin position="218"/>
        <end position="237"/>
    </location>
</feature>
<dbReference type="GO" id="GO:0060074">
    <property type="term" value="P:synapse maturation"/>
    <property type="evidence" value="ECO:0007669"/>
    <property type="project" value="TreeGrafter"/>
</dbReference>
<dbReference type="GO" id="GO:0005881">
    <property type="term" value="C:cytoplasmic microtubule"/>
    <property type="evidence" value="ECO:0007669"/>
    <property type="project" value="TreeGrafter"/>
</dbReference>
<sequence>MGPFNEYHKLTKKRERESFMSISPCLSVRPYVYTHTHSPSPLSPLSQKTVNSKHHRNRPGQDRSLRKYAMYCQADDTGCPSSQSVSPVKSPSKLASSPLAFPAVNEEEEGGRKLNSGTEPEWNTQHFRHKKDQKLCLVQPGSEADFSSSSSTGSISAPEGLMSNTGSKRSSASRSRGVYGRSNASSGHKQPGSPIIPREKDTVLSVYRNTAGIRDTYGASSRSSSSNSGSYKGSDSSPTIRRAGKYTSCSDNHGIKPPNPEQYLTPLQQKEVTIRHLRTKLKESENNLQERWESEVVDLKSQLARMREDWIEEECHRVEAQLALKEARKEIKQLRQVIDTMKNSLVEKDKGVQKYFIDINIQNKKLESLLQSMEMAQNGALRDDQAVDYMCTSPVKALARSTTYTKMTEGTGLEDQAVEAMADSGLLANDDMASRADLFDQILKSTAIEGVSGGVSWVQANEMPVKLANSATFDISAQSGMLFVTDDNRLVREQAIQTDLVPYGPDVQKLILHLLKSQDSSPISPISSTWMTDAGQAACAPKLDTMITNALVDSTPNNPNIGILVSKSESVNLLNSPETCNYSEQTELSPRISNVIDLNFAFELAGNERSVSRAHLLEQPSAVCERSYWSNHFIIDLLAVAVPVVPTLAWVLATHRGGMDPLYNIGTLMRGCCLVALHSLRHSPRTLFRRPSNAQNPTNCT</sequence>
<keyword evidence="4" id="KW-1133">Transmembrane helix</keyword>
<feature type="coiled-coil region" evidence="7">
    <location>
        <begin position="267"/>
        <end position="344"/>
    </location>
</feature>
<dbReference type="InterPro" id="IPR028197">
    <property type="entry name" value="Syntaphilin/Syntabulin"/>
</dbReference>
<reference evidence="10" key="1">
    <citation type="journal article" date="2006" name="Science">
        <title>Ancient noncoding elements conserved in the human genome.</title>
        <authorList>
            <person name="Venkatesh B."/>
            <person name="Kirkness E.F."/>
            <person name="Loh Y.H."/>
            <person name="Halpern A.L."/>
            <person name="Lee A.P."/>
            <person name="Johnson J."/>
            <person name="Dandona N."/>
            <person name="Viswanathan L.D."/>
            <person name="Tay A."/>
            <person name="Venter J.C."/>
            <person name="Strausberg R.L."/>
            <person name="Brenner S."/>
        </authorList>
    </citation>
    <scope>NUCLEOTIDE SEQUENCE [LARGE SCALE GENOMIC DNA]</scope>
</reference>
<comment type="subcellular location">
    <subcellularLocation>
        <location evidence="1">Membrane</location>
        <topology evidence="1">Single-pass membrane protein</topology>
    </subcellularLocation>
</comment>
<evidence type="ECO:0000256" key="6">
    <source>
        <dbReference type="ARBA" id="ARBA00023136"/>
    </source>
</evidence>
<evidence type="ECO:0000256" key="8">
    <source>
        <dbReference type="SAM" id="MobiDB-lite"/>
    </source>
</evidence>
<evidence type="ECO:0000256" key="4">
    <source>
        <dbReference type="ARBA" id="ARBA00022989"/>
    </source>
</evidence>
<keyword evidence="10" id="KW-1185">Reference proteome</keyword>
<keyword evidence="6" id="KW-0472">Membrane</keyword>
<dbReference type="GO" id="GO:1904115">
    <property type="term" value="C:axon cytoplasm"/>
    <property type="evidence" value="ECO:0007669"/>
    <property type="project" value="GOC"/>
</dbReference>
<dbReference type="FunCoup" id="A0A4W3I2T8">
    <property type="interactions" value="148"/>
</dbReference>
<feature type="region of interest" description="Disordered" evidence="8">
    <location>
        <begin position="36"/>
        <end position="65"/>
    </location>
</feature>
<dbReference type="Ensembl" id="ENSCMIT00000023463.1">
    <property type="protein sequence ID" value="ENSCMIP00000023067.1"/>
    <property type="gene ID" value="ENSCMIG00000010350.1"/>
</dbReference>
<feature type="compositionally biased region" description="Polar residues" evidence="8">
    <location>
        <begin position="115"/>
        <end position="125"/>
    </location>
</feature>
<feature type="compositionally biased region" description="Low complexity" evidence="8">
    <location>
        <begin position="142"/>
        <end position="156"/>
    </location>
</feature>
<evidence type="ECO:0000256" key="3">
    <source>
        <dbReference type="ARBA" id="ARBA00022692"/>
    </source>
</evidence>
<reference evidence="9" key="5">
    <citation type="submission" date="2025-09" db="UniProtKB">
        <authorList>
            <consortium name="Ensembl"/>
        </authorList>
    </citation>
    <scope>IDENTIFICATION</scope>
</reference>
<feature type="region of interest" description="Disordered" evidence="8">
    <location>
        <begin position="140"/>
        <end position="202"/>
    </location>
</feature>
<accession>A0A4W3I2T8</accession>
<protein>
    <submittedName>
        <fullName evidence="9">Syntabulin</fullName>
    </submittedName>
</protein>
<dbReference type="GO" id="GO:0019896">
    <property type="term" value="P:axonal transport of mitochondrion"/>
    <property type="evidence" value="ECO:0007669"/>
    <property type="project" value="TreeGrafter"/>
</dbReference>
<evidence type="ECO:0000256" key="5">
    <source>
        <dbReference type="ARBA" id="ARBA00023054"/>
    </source>
</evidence>
<reference evidence="10" key="3">
    <citation type="journal article" date="2014" name="Nature">
        <title>Elephant shark genome provides unique insights into gnathostome evolution.</title>
        <authorList>
            <consortium name="International Elephant Shark Genome Sequencing Consortium"/>
            <person name="Venkatesh B."/>
            <person name="Lee A.P."/>
            <person name="Ravi V."/>
            <person name="Maurya A.K."/>
            <person name="Lian M.M."/>
            <person name="Swann J.B."/>
            <person name="Ohta Y."/>
            <person name="Flajnik M.F."/>
            <person name="Sutoh Y."/>
            <person name="Kasahara M."/>
            <person name="Hoon S."/>
            <person name="Gangu V."/>
            <person name="Roy S.W."/>
            <person name="Irimia M."/>
            <person name="Korzh V."/>
            <person name="Kondrychyn I."/>
            <person name="Lim Z.W."/>
            <person name="Tay B.H."/>
            <person name="Tohari S."/>
            <person name="Kong K.W."/>
            <person name="Ho S."/>
            <person name="Lorente-Galdos B."/>
            <person name="Quilez J."/>
            <person name="Marques-Bonet T."/>
            <person name="Raney B.J."/>
            <person name="Ingham P.W."/>
            <person name="Tay A."/>
            <person name="Hillier L.W."/>
            <person name="Minx P."/>
            <person name="Boehm T."/>
            <person name="Wilson R.K."/>
            <person name="Brenner S."/>
            <person name="Warren W.C."/>
        </authorList>
    </citation>
    <scope>NUCLEOTIDE SEQUENCE [LARGE SCALE GENOMIC DNA]</scope>
</reference>
<feature type="compositionally biased region" description="Low complexity" evidence="8">
    <location>
        <begin position="80"/>
        <end position="100"/>
    </location>
</feature>
<evidence type="ECO:0000256" key="7">
    <source>
        <dbReference type="SAM" id="Coils"/>
    </source>
</evidence>
<evidence type="ECO:0000313" key="9">
    <source>
        <dbReference type="Ensembl" id="ENSCMIP00000023067.1"/>
    </source>
</evidence>
<organism evidence="9 10">
    <name type="scientific">Callorhinchus milii</name>
    <name type="common">Ghost shark</name>
    <dbReference type="NCBI Taxonomy" id="7868"/>
    <lineage>
        <taxon>Eukaryota</taxon>
        <taxon>Metazoa</taxon>
        <taxon>Chordata</taxon>
        <taxon>Craniata</taxon>
        <taxon>Vertebrata</taxon>
        <taxon>Chondrichthyes</taxon>
        <taxon>Holocephali</taxon>
        <taxon>Chimaeriformes</taxon>
        <taxon>Callorhinchidae</taxon>
        <taxon>Callorhinchus</taxon>
    </lineage>
</organism>
<dbReference type="PANTHER" id="PTHR16208:SF4">
    <property type="entry name" value="SYNTABULIN"/>
    <property type="match status" value="1"/>
</dbReference>
<dbReference type="GeneTree" id="ENSGT00520000055634"/>
<proteinExistence type="predicted"/>
<feature type="compositionally biased region" description="Low complexity" evidence="8">
    <location>
        <begin position="167"/>
        <end position="176"/>
    </location>
</feature>
<keyword evidence="2" id="KW-0597">Phosphoprotein</keyword>
<dbReference type="STRING" id="7868.ENSCMIP00000023067"/>
<feature type="region of interest" description="Disordered" evidence="8">
    <location>
        <begin position="77"/>
        <end position="128"/>
    </location>
</feature>
<name>A0A4W3I2T8_CALMI</name>
<feature type="region of interest" description="Disordered" evidence="8">
    <location>
        <begin position="215"/>
        <end position="263"/>
    </location>
</feature>
<dbReference type="Pfam" id="PF15290">
    <property type="entry name" value="Syntaphilin"/>
    <property type="match status" value="1"/>
</dbReference>
<evidence type="ECO:0000313" key="10">
    <source>
        <dbReference type="Proteomes" id="UP000314986"/>
    </source>
</evidence>
<dbReference type="PANTHER" id="PTHR16208">
    <property type="entry name" value="MICROTUBULE-ASSOCIATED PROTEIN/SYNTAPHILIN"/>
    <property type="match status" value="1"/>
</dbReference>
<dbReference type="GO" id="GO:0016020">
    <property type="term" value="C:membrane"/>
    <property type="evidence" value="ECO:0007669"/>
    <property type="project" value="UniProtKB-SubCell"/>
</dbReference>
<dbReference type="AlphaFoldDB" id="A0A4W3I2T8"/>
<reference evidence="9" key="4">
    <citation type="submission" date="2025-08" db="UniProtKB">
        <authorList>
            <consortium name="Ensembl"/>
        </authorList>
    </citation>
    <scope>IDENTIFICATION</scope>
</reference>
<reference evidence="10" key="2">
    <citation type="journal article" date="2007" name="PLoS Biol.">
        <title>Survey sequencing and comparative analysis of the elephant shark (Callorhinchus milii) genome.</title>
        <authorList>
            <person name="Venkatesh B."/>
            <person name="Kirkness E.F."/>
            <person name="Loh Y.H."/>
            <person name="Halpern A.L."/>
            <person name="Lee A.P."/>
            <person name="Johnson J."/>
            <person name="Dandona N."/>
            <person name="Viswanathan L.D."/>
            <person name="Tay A."/>
            <person name="Venter J.C."/>
            <person name="Strausberg R.L."/>
            <person name="Brenner S."/>
        </authorList>
    </citation>
    <scope>NUCLEOTIDE SEQUENCE [LARGE SCALE GENOMIC DNA]</scope>
</reference>
<dbReference type="InParanoid" id="A0A4W3I2T8"/>
<keyword evidence="3" id="KW-0812">Transmembrane</keyword>
<keyword evidence="5 7" id="KW-0175">Coiled coil</keyword>
<evidence type="ECO:0000256" key="2">
    <source>
        <dbReference type="ARBA" id="ARBA00022553"/>
    </source>
</evidence>
<evidence type="ECO:0000256" key="1">
    <source>
        <dbReference type="ARBA" id="ARBA00004167"/>
    </source>
</evidence>